<accession>A0ACB8SZ11</accession>
<dbReference type="Proteomes" id="UP000814140">
    <property type="component" value="Unassembled WGS sequence"/>
</dbReference>
<organism evidence="1 2">
    <name type="scientific">Artomyces pyxidatus</name>
    <dbReference type="NCBI Taxonomy" id="48021"/>
    <lineage>
        <taxon>Eukaryota</taxon>
        <taxon>Fungi</taxon>
        <taxon>Dikarya</taxon>
        <taxon>Basidiomycota</taxon>
        <taxon>Agaricomycotina</taxon>
        <taxon>Agaricomycetes</taxon>
        <taxon>Russulales</taxon>
        <taxon>Auriscalpiaceae</taxon>
        <taxon>Artomyces</taxon>
    </lineage>
</organism>
<reference evidence="1" key="1">
    <citation type="submission" date="2021-03" db="EMBL/GenBank/DDBJ databases">
        <authorList>
            <consortium name="DOE Joint Genome Institute"/>
            <person name="Ahrendt S."/>
            <person name="Looney B.P."/>
            <person name="Miyauchi S."/>
            <person name="Morin E."/>
            <person name="Drula E."/>
            <person name="Courty P.E."/>
            <person name="Chicoki N."/>
            <person name="Fauchery L."/>
            <person name="Kohler A."/>
            <person name="Kuo A."/>
            <person name="Labutti K."/>
            <person name="Pangilinan J."/>
            <person name="Lipzen A."/>
            <person name="Riley R."/>
            <person name="Andreopoulos W."/>
            <person name="He G."/>
            <person name="Johnson J."/>
            <person name="Barry K.W."/>
            <person name="Grigoriev I.V."/>
            <person name="Nagy L."/>
            <person name="Hibbett D."/>
            <person name="Henrissat B."/>
            <person name="Matheny P.B."/>
            <person name="Labbe J."/>
            <person name="Martin F."/>
        </authorList>
    </citation>
    <scope>NUCLEOTIDE SEQUENCE</scope>
    <source>
        <strain evidence="1">HHB10654</strain>
    </source>
</reference>
<name>A0ACB8SZ11_9AGAM</name>
<sequence>MRRGFLLDAGSRKPKPLSSSNTASTDAPKPVPIADIQPEASGSQRSVVIPAAYIHPPDNFLTHDEISHNFACRAAGGELVKVTFAKVPARPSFAFDPVAVVVRFNESVCDQLISRSVCPLKLDATAGFQFEVKDAPGAGKGLFATASFARGARIACERPMFVMPAMVPFFGERVIPRGLQLIEAALQPHDAQFFALHNCKSAAARRQGHPGHQLDGHRRAAGPPRVPQRSLCDAVAHQPQVRRARPPGAAHRSPCAVQLLPQCVLPL</sequence>
<comment type="caution">
    <text evidence="1">The sequence shown here is derived from an EMBL/GenBank/DDBJ whole genome shotgun (WGS) entry which is preliminary data.</text>
</comment>
<proteinExistence type="predicted"/>
<gene>
    <name evidence="1" type="ORF">BV25DRAFT_1826534</name>
</gene>
<keyword evidence="2" id="KW-1185">Reference proteome</keyword>
<protein>
    <submittedName>
        <fullName evidence="1">Uncharacterized protein</fullName>
    </submittedName>
</protein>
<dbReference type="EMBL" id="MU277212">
    <property type="protein sequence ID" value="KAI0061405.1"/>
    <property type="molecule type" value="Genomic_DNA"/>
</dbReference>
<reference evidence="1" key="2">
    <citation type="journal article" date="2022" name="New Phytol.">
        <title>Evolutionary transition to the ectomycorrhizal habit in the genomes of a hyperdiverse lineage of mushroom-forming fungi.</title>
        <authorList>
            <person name="Looney B."/>
            <person name="Miyauchi S."/>
            <person name="Morin E."/>
            <person name="Drula E."/>
            <person name="Courty P.E."/>
            <person name="Kohler A."/>
            <person name="Kuo A."/>
            <person name="LaButti K."/>
            <person name="Pangilinan J."/>
            <person name="Lipzen A."/>
            <person name="Riley R."/>
            <person name="Andreopoulos W."/>
            <person name="He G."/>
            <person name="Johnson J."/>
            <person name="Nolan M."/>
            <person name="Tritt A."/>
            <person name="Barry K.W."/>
            <person name="Grigoriev I.V."/>
            <person name="Nagy L.G."/>
            <person name="Hibbett D."/>
            <person name="Henrissat B."/>
            <person name="Matheny P.B."/>
            <person name="Labbe J."/>
            <person name="Martin F.M."/>
        </authorList>
    </citation>
    <scope>NUCLEOTIDE SEQUENCE</scope>
    <source>
        <strain evidence="1">HHB10654</strain>
    </source>
</reference>
<evidence type="ECO:0000313" key="2">
    <source>
        <dbReference type="Proteomes" id="UP000814140"/>
    </source>
</evidence>
<evidence type="ECO:0000313" key="1">
    <source>
        <dbReference type="EMBL" id="KAI0061405.1"/>
    </source>
</evidence>